<proteinExistence type="predicted"/>
<dbReference type="Pfam" id="PF12840">
    <property type="entry name" value="HTH_20"/>
    <property type="match status" value="1"/>
</dbReference>
<dbReference type="KEGG" id="aym:YM304_02890"/>
<protein>
    <submittedName>
        <fullName evidence="2">Putative ArsR family transcriptional regulator</fullName>
    </submittedName>
</protein>
<dbReference type="AlphaFoldDB" id="A0A6C7E0Y0"/>
<gene>
    <name evidence="2" type="ORF">YM304_02890</name>
</gene>
<feature type="domain" description="HTH arsR-type" evidence="1">
    <location>
        <begin position="29"/>
        <end position="108"/>
    </location>
</feature>
<dbReference type="InterPro" id="IPR001845">
    <property type="entry name" value="HTH_ArsR_DNA-bd_dom"/>
</dbReference>
<dbReference type="InterPro" id="IPR036390">
    <property type="entry name" value="WH_DNA-bd_sf"/>
</dbReference>
<dbReference type="InterPro" id="IPR036388">
    <property type="entry name" value="WH-like_DNA-bd_sf"/>
</dbReference>
<dbReference type="Proteomes" id="UP000011863">
    <property type="component" value="Chromosome"/>
</dbReference>
<reference evidence="2 3" key="1">
    <citation type="journal article" date="2013" name="Int. J. Syst. Evol. Microbiol.">
        <title>Ilumatobacter nonamiense sp. nov. and Ilumatobacter coccineum sp. nov., isolated from seashore sand.</title>
        <authorList>
            <person name="Matsumoto A."/>
            <person name="Kasai H."/>
            <person name="Matsuo Y."/>
            <person name="Shizuri Y."/>
            <person name="Ichikawa N."/>
            <person name="Fujita N."/>
            <person name="Omura S."/>
            <person name="Takahashi Y."/>
        </authorList>
    </citation>
    <scope>NUCLEOTIDE SEQUENCE [LARGE SCALE GENOMIC DNA]</scope>
    <source>
        <strain evidence="3">NBRC 103263 / KCTC 29153 / YM16-304</strain>
    </source>
</reference>
<dbReference type="CDD" id="cd00090">
    <property type="entry name" value="HTH_ARSR"/>
    <property type="match status" value="1"/>
</dbReference>
<sequence>MDHSVFLGYSASMSPDYELEPSVAADTPARMKAIANPLRSQILDLVLERAATVTELAEAVGRPKSSIAYHVDLLVDVGLLRVVRTRQVRAIEERFYGRVGRTIVLGDALPAGAEPVNMLAEAQAEARVPSPGKMLATLRHARIPADRADEFFSRVNEIAEEFTTLERDGDTVYGFVAAVYPTDHPTLPEAGE</sequence>
<evidence type="ECO:0000313" key="3">
    <source>
        <dbReference type="Proteomes" id="UP000011863"/>
    </source>
</evidence>
<keyword evidence="3" id="KW-1185">Reference proteome</keyword>
<dbReference type="SMART" id="SM00418">
    <property type="entry name" value="HTH_ARSR"/>
    <property type="match status" value="1"/>
</dbReference>
<evidence type="ECO:0000259" key="1">
    <source>
        <dbReference type="SMART" id="SM00418"/>
    </source>
</evidence>
<dbReference type="SUPFAM" id="SSF46785">
    <property type="entry name" value="Winged helix' DNA-binding domain"/>
    <property type="match status" value="1"/>
</dbReference>
<dbReference type="EMBL" id="AP012057">
    <property type="protein sequence ID" value="BAN00603.1"/>
    <property type="molecule type" value="Genomic_DNA"/>
</dbReference>
<dbReference type="Gene3D" id="1.10.10.10">
    <property type="entry name" value="Winged helix-like DNA-binding domain superfamily/Winged helix DNA-binding domain"/>
    <property type="match status" value="1"/>
</dbReference>
<dbReference type="InterPro" id="IPR011991">
    <property type="entry name" value="ArsR-like_HTH"/>
</dbReference>
<organism evidence="2 3">
    <name type="scientific">Ilumatobacter coccineus (strain NBRC 103263 / KCTC 29153 / YM16-304)</name>
    <dbReference type="NCBI Taxonomy" id="1313172"/>
    <lineage>
        <taxon>Bacteria</taxon>
        <taxon>Bacillati</taxon>
        <taxon>Actinomycetota</taxon>
        <taxon>Acidimicrobiia</taxon>
        <taxon>Acidimicrobiales</taxon>
        <taxon>Ilumatobacteraceae</taxon>
        <taxon>Ilumatobacter</taxon>
    </lineage>
</organism>
<accession>A0A6C7E0Y0</accession>
<name>A0A6C7E0Y0_ILUCY</name>
<dbReference type="GO" id="GO:0003700">
    <property type="term" value="F:DNA-binding transcription factor activity"/>
    <property type="evidence" value="ECO:0007669"/>
    <property type="project" value="InterPro"/>
</dbReference>
<evidence type="ECO:0000313" key="2">
    <source>
        <dbReference type="EMBL" id="BAN00603.1"/>
    </source>
</evidence>